<evidence type="ECO:0000259" key="2">
    <source>
        <dbReference type="Pfam" id="PF12708"/>
    </source>
</evidence>
<dbReference type="AlphaFoldDB" id="A0A6A6UIK0"/>
<gene>
    <name evidence="3" type="ORF">BT63DRAFT_370556</name>
</gene>
<dbReference type="InterPro" id="IPR024535">
    <property type="entry name" value="RHGA/B-epi-like_pectate_lyase"/>
</dbReference>
<dbReference type="GO" id="GO:0004650">
    <property type="term" value="F:polygalacturonase activity"/>
    <property type="evidence" value="ECO:0007669"/>
    <property type="project" value="InterPro"/>
</dbReference>
<organism evidence="3 4">
    <name type="scientific">Microthyrium microscopicum</name>
    <dbReference type="NCBI Taxonomy" id="703497"/>
    <lineage>
        <taxon>Eukaryota</taxon>
        <taxon>Fungi</taxon>
        <taxon>Dikarya</taxon>
        <taxon>Ascomycota</taxon>
        <taxon>Pezizomycotina</taxon>
        <taxon>Dothideomycetes</taxon>
        <taxon>Dothideomycetes incertae sedis</taxon>
        <taxon>Microthyriales</taxon>
        <taxon>Microthyriaceae</taxon>
        <taxon>Microthyrium</taxon>
    </lineage>
</organism>
<sequence>MAPTIWHLASLFCSLYTNIVFALPQEASYTSSSTYFPIPSAHAGPVYPPSRPVSGSCDFWLEDIQHQGKSAFNSDASYQIWRNVKDFGAKGDGVTDDAPAINAAIRSGNRCAPGVCNSTTTTPALVYFPAGTYIIGSSIIDYYYTQLIGNANCLPTLKAAASFTGFLIDGDQYQSSGNQGYGSTNIFWRQIHNFIIDTTAVPPGNNVAAVHWPTGQASSIQNVVFQLSAASGTQHVGLFIENGSGGFLGDLIFNGGLMGAQVGNQQFTARNLTFNNVVTAVSQLWDWGWTYQGITINNCGTGFDFSAVGADGINQGLQAVGSAVIFDSVISNTPVGFKVSWGNTPNVPANVPGPSIVIENVQLNNVGTGIQSQSGTLLAGGTTTIQAWGQGHSYTPNGPQVFQGAITPNSRPANTLQGNNYYTRPVPRYESYSASQILSAKSAGAKGDGNTDDTQALQAAITAAQSAGKVLFLDAGTYKVTNTIYIPAGSRITGESFPVIMSSGSTFSNMNAPVAVVQVGKPGESGTVEWSNAIVSTQGAQAGAVLIEWNLASSSSAPSGMWDVHTRVGGFAGSNLQLSNCPKTPNTPISAGNVNPNCIAAYASMHITSSASYLLLENNWLWVADHDVEDQQVTQITIYAGRGLLVESPGPVWLYGTAVEHHTIVQYNFAAASSIIGGYIQTETAYYQPNPPAPIPFTLNSAFKDPAVGAQTNGSGVALVISADSHDILFYGAGLYSFFSNYNVHCSDQGAGEWCQPIVFLDQGAQRLSIYGYNTVGVTNMITQANGGAYTNIAKYSDNLDGFPDTIALYRGAGY</sequence>
<dbReference type="InterPro" id="IPR011050">
    <property type="entry name" value="Pectin_lyase_fold/virulence"/>
</dbReference>
<feature type="domain" description="Rhamnogalacturonase A/B/Epimerase-like pectate lyase" evidence="2">
    <location>
        <begin position="81"/>
        <end position="304"/>
    </location>
</feature>
<proteinExistence type="predicted"/>
<dbReference type="InterPro" id="IPR039279">
    <property type="entry name" value="QRT3-like"/>
</dbReference>
<dbReference type="PANTHER" id="PTHR33928">
    <property type="entry name" value="POLYGALACTURONASE QRT3"/>
    <property type="match status" value="1"/>
</dbReference>
<evidence type="ECO:0000256" key="1">
    <source>
        <dbReference type="SAM" id="SignalP"/>
    </source>
</evidence>
<reference evidence="3" key="1">
    <citation type="journal article" date="2020" name="Stud. Mycol.">
        <title>101 Dothideomycetes genomes: a test case for predicting lifestyles and emergence of pathogens.</title>
        <authorList>
            <person name="Haridas S."/>
            <person name="Albert R."/>
            <person name="Binder M."/>
            <person name="Bloem J."/>
            <person name="Labutti K."/>
            <person name="Salamov A."/>
            <person name="Andreopoulos B."/>
            <person name="Baker S."/>
            <person name="Barry K."/>
            <person name="Bills G."/>
            <person name="Bluhm B."/>
            <person name="Cannon C."/>
            <person name="Castanera R."/>
            <person name="Culley D."/>
            <person name="Daum C."/>
            <person name="Ezra D."/>
            <person name="Gonzalez J."/>
            <person name="Henrissat B."/>
            <person name="Kuo A."/>
            <person name="Liang C."/>
            <person name="Lipzen A."/>
            <person name="Lutzoni F."/>
            <person name="Magnuson J."/>
            <person name="Mondo S."/>
            <person name="Nolan M."/>
            <person name="Ohm R."/>
            <person name="Pangilinan J."/>
            <person name="Park H.-J."/>
            <person name="Ramirez L."/>
            <person name="Alfaro M."/>
            <person name="Sun H."/>
            <person name="Tritt A."/>
            <person name="Yoshinaga Y."/>
            <person name="Zwiers L.-H."/>
            <person name="Turgeon B."/>
            <person name="Goodwin S."/>
            <person name="Spatafora J."/>
            <person name="Crous P."/>
            <person name="Grigoriev I."/>
        </authorList>
    </citation>
    <scope>NUCLEOTIDE SEQUENCE</scope>
    <source>
        <strain evidence="3">CBS 115976</strain>
    </source>
</reference>
<evidence type="ECO:0000313" key="4">
    <source>
        <dbReference type="Proteomes" id="UP000799302"/>
    </source>
</evidence>
<protein>
    <submittedName>
        <fullName evidence="3">Pectin lyase-like protein</fullName>
    </submittedName>
</protein>
<dbReference type="EMBL" id="MU004233">
    <property type="protein sequence ID" value="KAF2671371.1"/>
    <property type="molecule type" value="Genomic_DNA"/>
</dbReference>
<dbReference type="SUPFAM" id="SSF51126">
    <property type="entry name" value="Pectin lyase-like"/>
    <property type="match status" value="2"/>
</dbReference>
<dbReference type="Gene3D" id="2.160.20.10">
    <property type="entry name" value="Single-stranded right-handed beta-helix, Pectin lyase-like"/>
    <property type="match status" value="2"/>
</dbReference>
<keyword evidence="4" id="KW-1185">Reference proteome</keyword>
<dbReference type="GO" id="GO:0016829">
    <property type="term" value="F:lyase activity"/>
    <property type="evidence" value="ECO:0007669"/>
    <property type="project" value="UniProtKB-KW"/>
</dbReference>
<accession>A0A6A6UIK0</accession>
<dbReference type="InterPro" id="IPR012334">
    <property type="entry name" value="Pectin_lyas_fold"/>
</dbReference>
<name>A0A6A6UIK0_9PEZI</name>
<feature type="domain" description="Rhamnogalacturonase A/B/Epimerase-like pectate lyase" evidence="2">
    <location>
        <begin position="439"/>
        <end position="510"/>
    </location>
</feature>
<dbReference type="PANTHER" id="PTHR33928:SF2">
    <property type="entry name" value="PECTATE LYASE SUPERFAMILY PROTEIN DOMAIN-CONTAINING PROTEIN-RELATED"/>
    <property type="match status" value="1"/>
</dbReference>
<evidence type="ECO:0000313" key="3">
    <source>
        <dbReference type="EMBL" id="KAF2671371.1"/>
    </source>
</evidence>
<feature type="chain" id="PRO_5025493276" evidence="1">
    <location>
        <begin position="23"/>
        <end position="815"/>
    </location>
</feature>
<feature type="signal peptide" evidence="1">
    <location>
        <begin position="1"/>
        <end position="22"/>
    </location>
</feature>
<keyword evidence="1" id="KW-0732">Signal</keyword>
<dbReference type="OrthoDB" id="1046782at2759"/>
<dbReference type="Proteomes" id="UP000799302">
    <property type="component" value="Unassembled WGS sequence"/>
</dbReference>
<keyword evidence="3" id="KW-0456">Lyase</keyword>
<dbReference type="Pfam" id="PF12708">
    <property type="entry name" value="Pect-lyase_RHGA_epim"/>
    <property type="match status" value="2"/>
</dbReference>
<dbReference type="CDD" id="cd23668">
    <property type="entry name" value="GH55_beta13glucanase-like"/>
    <property type="match status" value="1"/>
</dbReference>